<organism evidence="1 2">
    <name type="scientific">Dictyobacter halimunensis</name>
    <dbReference type="NCBI Taxonomy" id="3026934"/>
    <lineage>
        <taxon>Bacteria</taxon>
        <taxon>Bacillati</taxon>
        <taxon>Chloroflexota</taxon>
        <taxon>Ktedonobacteria</taxon>
        <taxon>Ktedonobacterales</taxon>
        <taxon>Dictyobacteraceae</taxon>
        <taxon>Dictyobacter</taxon>
    </lineage>
</organism>
<dbReference type="EMBL" id="BSRI01000001">
    <property type="protein sequence ID" value="GLV53298.1"/>
    <property type="molecule type" value="Genomic_DNA"/>
</dbReference>
<evidence type="ECO:0000313" key="2">
    <source>
        <dbReference type="Proteomes" id="UP001344906"/>
    </source>
</evidence>
<reference evidence="1 2" key="1">
    <citation type="submission" date="2023-02" db="EMBL/GenBank/DDBJ databases">
        <title>Dictyobacter halimunensis sp. nov., a new member of the class Ktedonobacteria from forest soil in a geothermal area.</title>
        <authorList>
            <person name="Rachmania M.K."/>
            <person name="Ningsih F."/>
            <person name="Sakai Y."/>
            <person name="Yabe S."/>
            <person name="Yokota A."/>
            <person name="Sjamsuridzal W."/>
        </authorList>
    </citation>
    <scope>NUCLEOTIDE SEQUENCE [LARGE SCALE GENOMIC DNA]</scope>
    <source>
        <strain evidence="1 2">S3.2.2.5</strain>
    </source>
</reference>
<evidence type="ECO:0000313" key="1">
    <source>
        <dbReference type="EMBL" id="GLV53298.1"/>
    </source>
</evidence>
<accession>A0ABQ6FH35</accession>
<keyword evidence="2" id="KW-1185">Reference proteome</keyword>
<comment type="caution">
    <text evidence="1">The sequence shown here is derived from an EMBL/GenBank/DDBJ whole genome shotgun (WGS) entry which is preliminary data.</text>
</comment>
<sequence length="55" mass="6321">MCSFPKDFQNEQQVSLLLDFIHTIGHLLNKAVVLTPENGADFPLFRFDPETKKET</sequence>
<gene>
    <name evidence="1" type="ORF">KDH_01530</name>
</gene>
<dbReference type="Proteomes" id="UP001344906">
    <property type="component" value="Unassembled WGS sequence"/>
</dbReference>
<proteinExistence type="predicted"/>
<name>A0ABQ6FH35_9CHLR</name>
<protein>
    <submittedName>
        <fullName evidence="1">Uncharacterized protein</fullName>
    </submittedName>
</protein>